<dbReference type="PROSITE" id="PS00107">
    <property type="entry name" value="PROTEIN_KINASE_ATP"/>
    <property type="match status" value="1"/>
</dbReference>
<keyword evidence="6 7" id="KW-0067">ATP-binding</keyword>
<keyword evidence="3 10" id="KW-0808">Transferase</keyword>
<dbReference type="Gene3D" id="1.10.510.10">
    <property type="entry name" value="Transferase(Phosphotransferase) domain 1"/>
    <property type="match status" value="1"/>
</dbReference>
<dbReference type="PANTHER" id="PTHR43289:SF6">
    <property type="entry name" value="SERINE_THREONINE-PROTEIN KINASE NEKL-3"/>
    <property type="match status" value="1"/>
</dbReference>
<comment type="caution">
    <text evidence="10">The sequence shown here is derived from an EMBL/GenBank/DDBJ whole genome shotgun (WGS) entry which is preliminary data.</text>
</comment>
<keyword evidence="2" id="KW-0723">Serine/threonine-protein kinase</keyword>
<dbReference type="InterPro" id="IPR008271">
    <property type="entry name" value="Ser/Thr_kinase_AS"/>
</dbReference>
<evidence type="ECO:0000256" key="3">
    <source>
        <dbReference type="ARBA" id="ARBA00022679"/>
    </source>
</evidence>
<feature type="compositionally biased region" description="Low complexity" evidence="8">
    <location>
        <begin position="385"/>
        <end position="423"/>
    </location>
</feature>
<gene>
    <name evidence="10" type="primary">pknD_21</name>
    <name evidence="10" type="ORF">ACRB68_21390</name>
</gene>
<keyword evidence="4 7" id="KW-0547">Nucleotide-binding</keyword>
<feature type="binding site" evidence="7">
    <location>
        <position position="41"/>
    </location>
    <ligand>
        <name>ATP</name>
        <dbReference type="ChEBI" id="CHEBI:30616"/>
    </ligand>
</feature>
<evidence type="ECO:0000256" key="1">
    <source>
        <dbReference type="ARBA" id="ARBA00012513"/>
    </source>
</evidence>
<feature type="domain" description="Protein kinase" evidence="9">
    <location>
        <begin position="12"/>
        <end position="272"/>
    </location>
</feature>
<dbReference type="SUPFAM" id="SSF56112">
    <property type="entry name" value="Protein kinase-like (PK-like)"/>
    <property type="match status" value="1"/>
</dbReference>
<organism evidence="10 11">
    <name type="scientific">Actinomadura macrotermitis</name>
    <dbReference type="NCBI Taxonomy" id="2585200"/>
    <lineage>
        <taxon>Bacteria</taxon>
        <taxon>Bacillati</taxon>
        <taxon>Actinomycetota</taxon>
        <taxon>Actinomycetes</taxon>
        <taxon>Streptosporangiales</taxon>
        <taxon>Thermomonosporaceae</taxon>
        <taxon>Actinomadura</taxon>
    </lineage>
</organism>
<dbReference type="GO" id="GO:0005524">
    <property type="term" value="F:ATP binding"/>
    <property type="evidence" value="ECO:0007669"/>
    <property type="project" value="UniProtKB-UniRule"/>
</dbReference>
<dbReference type="Pfam" id="PF00069">
    <property type="entry name" value="Pkinase"/>
    <property type="match status" value="1"/>
</dbReference>
<dbReference type="SMART" id="SM00220">
    <property type="entry name" value="S_TKc"/>
    <property type="match status" value="1"/>
</dbReference>
<feature type="region of interest" description="Disordered" evidence="8">
    <location>
        <begin position="351"/>
        <end position="423"/>
    </location>
</feature>
<reference evidence="10 11" key="1">
    <citation type="submission" date="2019-10" db="EMBL/GenBank/DDBJ databases">
        <title>Actinomadura rubteroloni sp. nov. and Actinomadura macrotermitis sp. nov., isolated from the gut of fungus growing-termite Macrotermes natalensis.</title>
        <authorList>
            <person name="Benndorf R."/>
            <person name="Martin K."/>
            <person name="Kuefner M."/>
            <person name="De Beer W."/>
            <person name="Kaster A.-K."/>
            <person name="Vollmers J."/>
            <person name="Poulsen M."/>
            <person name="Beemelmanns C."/>
        </authorList>
    </citation>
    <scope>NUCLEOTIDE SEQUENCE [LARGE SCALE GENOMIC DNA]</scope>
    <source>
        <strain evidence="10 11">RB68</strain>
    </source>
</reference>
<dbReference type="CDD" id="cd14014">
    <property type="entry name" value="STKc_PknB_like"/>
    <property type="match status" value="1"/>
</dbReference>
<dbReference type="EC" id="2.7.11.1" evidence="1"/>
<dbReference type="EMBL" id="WEGH01000001">
    <property type="protein sequence ID" value="MQY04090.1"/>
    <property type="molecule type" value="Genomic_DNA"/>
</dbReference>
<proteinExistence type="predicted"/>
<name>A0A7K0BSC8_9ACTN</name>
<evidence type="ECO:0000313" key="10">
    <source>
        <dbReference type="EMBL" id="MQY04090.1"/>
    </source>
</evidence>
<accession>A0A7K0BSC8</accession>
<evidence type="ECO:0000259" key="9">
    <source>
        <dbReference type="PROSITE" id="PS50011"/>
    </source>
</evidence>
<evidence type="ECO:0000256" key="8">
    <source>
        <dbReference type="SAM" id="MobiDB-lite"/>
    </source>
</evidence>
<keyword evidence="11" id="KW-1185">Reference proteome</keyword>
<dbReference type="AlphaFoldDB" id="A0A7K0BSC8"/>
<dbReference type="PROSITE" id="PS50011">
    <property type="entry name" value="PROTEIN_KINASE_DOM"/>
    <property type="match status" value="1"/>
</dbReference>
<evidence type="ECO:0000256" key="4">
    <source>
        <dbReference type="ARBA" id="ARBA00022741"/>
    </source>
</evidence>
<dbReference type="GO" id="GO:0004674">
    <property type="term" value="F:protein serine/threonine kinase activity"/>
    <property type="evidence" value="ECO:0007669"/>
    <property type="project" value="UniProtKB-KW"/>
</dbReference>
<dbReference type="Gene3D" id="3.30.200.20">
    <property type="entry name" value="Phosphorylase Kinase, domain 1"/>
    <property type="match status" value="1"/>
</dbReference>
<evidence type="ECO:0000313" key="11">
    <source>
        <dbReference type="Proteomes" id="UP000487268"/>
    </source>
</evidence>
<evidence type="ECO:0000256" key="6">
    <source>
        <dbReference type="ARBA" id="ARBA00022840"/>
    </source>
</evidence>
<dbReference type="InterPro" id="IPR017441">
    <property type="entry name" value="Protein_kinase_ATP_BS"/>
</dbReference>
<dbReference type="InterPro" id="IPR011009">
    <property type="entry name" value="Kinase-like_dom_sf"/>
</dbReference>
<dbReference type="PANTHER" id="PTHR43289">
    <property type="entry name" value="MITOGEN-ACTIVATED PROTEIN KINASE KINASE KINASE 20-RELATED"/>
    <property type="match status" value="1"/>
</dbReference>
<evidence type="ECO:0000256" key="2">
    <source>
        <dbReference type="ARBA" id="ARBA00022527"/>
    </source>
</evidence>
<keyword evidence="5 10" id="KW-0418">Kinase</keyword>
<evidence type="ECO:0000256" key="7">
    <source>
        <dbReference type="PROSITE-ProRule" id="PRU10141"/>
    </source>
</evidence>
<dbReference type="PROSITE" id="PS00108">
    <property type="entry name" value="PROTEIN_KINASE_ST"/>
    <property type="match status" value="1"/>
</dbReference>
<dbReference type="RefSeq" id="WP_194293236.1">
    <property type="nucleotide sequence ID" value="NZ_WEGH01000001.1"/>
</dbReference>
<dbReference type="Proteomes" id="UP000487268">
    <property type="component" value="Unassembled WGS sequence"/>
</dbReference>
<sequence length="539" mass="56320">MTESGGALGSRYLLTERIGQGGMGVVWRALDRETGAERAVKMLRSELAEDPDALTRFVRERTAMLRVRHPGVVAVHDMVVESDRLALVMDLVTGEDLGDYRARRGGTLPPAEAAWLVAQVCEALVAVHATGLVHRDLKPANVLLDHGRGGESPVRLADFGVARIASGVQVTASGMLVGTPAYMAPEVLRGQELSPAADVYAAGITLYELLAGHIPFQGAEIAAVMRGHLDDPPPPIRGLPPELWRLVEQSLAKEPATRIGAHALAQGLSAFARAHRTAPFALAPLPGLARPRPAPPAPTPIPAAPVPMTSPLQAPPAVKPSRTPLLLGAGVAAVVVAAALATGVTLTLTADDKPADGPGPHVPVAQQQQAVPGKGGKLSRGATVASASPKPGTSASPSGSPSPSSSASPSKKPGAKTAPKATGWLCGPRTIADTAGHFHTTACIRTDGHRVYLRGTVDPVASRNDPKLIASNHVQVVLVLKTADTQESVQYFTSPVCKVLTCTYQASFVPAHHDYRTLTKIYYQNVFEGTGKESPTVTF</sequence>
<evidence type="ECO:0000256" key="5">
    <source>
        <dbReference type="ARBA" id="ARBA00022777"/>
    </source>
</evidence>
<protein>
    <recommendedName>
        <fullName evidence="1">non-specific serine/threonine protein kinase</fullName>
        <ecNumber evidence="1">2.7.11.1</ecNumber>
    </recommendedName>
</protein>
<dbReference type="InterPro" id="IPR000719">
    <property type="entry name" value="Prot_kinase_dom"/>
</dbReference>
<feature type="compositionally biased region" description="Low complexity" evidence="8">
    <location>
        <begin position="358"/>
        <end position="372"/>
    </location>
</feature>